<organism evidence="8 9">
    <name type="scientific">Treponema lecithinolyticum ATCC 700332</name>
    <dbReference type="NCBI Taxonomy" id="1321815"/>
    <lineage>
        <taxon>Bacteria</taxon>
        <taxon>Pseudomonadati</taxon>
        <taxon>Spirochaetota</taxon>
        <taxon>Spirochaetia</taxon>
        <taxon>Spirochaetales</taxon>
        <taxon>Treponemataceae</taxon>
        <taxon>Treponema</taxon>
    </lineage>
</organism>
<evidence type="ECO:0000256" key="6">
    <source>
        <dbReference type="PIRNR" id="PIRNR000077"/>
    </source>
</evidence>
<evidence type="ECO:0000256" key="4">
    <source>
        <dbReference type="ARBA" id="ARBA00023157"/>
    </source>
</evidence>
<sequence>MTVKEVTEKTFEQDVLNANKPVLIDFYAPWCGDCKRIGPVLEFIAAEYADRFTVVKIDAERETSLKQKYDIQAYPTLCVIQNGKPGKYIVEPSSKDEIVRFLQTEGVL</sequence>
<feature type="domain" description="Thioredoxin" evidence="7">
    <location>
        <begin position="1"/>
        <end position="107"/>
    </location>
</feature>
<dbReference type="PRINTS" id="PR00421">
    <property type="entry name" value="THIOREDOXIN"/>
</dbReference>
<dbReference type="Proteomes" id="UP000016649">
    <property type="component" value="Unassembled WGS sequence"/>
</dbReference>
<evidence type="ECO:0000259" key="7">
    <source>
        <dbReference type="PROSITE" id="PS51352"/>
    </source>
</evidence>
<evidence type="ECO:0000256" key="5">
    <source>
        <dbReference type="ARBA" id="ARBA00023284"/>
    </source>
</evidence>
<dbReference type="Pfam" id="PF00085">
    <property type="entry name" value="Thioredoxin"/>
    <property type="match status" value="1"/>
</dbReference>
<dbReference type="PROSITE" id="PS51352">
    <property type="entry name" value="THIOREDOXIN_2"/>
    <property type="match status" value="1"/>
</dbReference>
<comment type="similarity">
    <text evidence="1 6">Belongs to the thioredoxin family.</text>
</comment>
<dbReference type="CDD" id="cd02947">
    <property type="entry name" value="TRX_family"/>
    <property type="match status" value="1"/>
</dbReference>
<accession>A0ABN0NZJ0</accession>
<evidence type="ECO:0000256" key="2">
    <source>
        <dbReference type="ARBA" id="ARBA00022448"/>
    </source>
</evidence>
<evidence type="ECO:0000256" key="1">
    <source>
        <dbReference type="ARBA" id="ARBA00008987"/>
    </source>
</evidence>
<keyword evidence="2" id="KW-0813">Transport</keyword>
<dbReference type="SUPFAM" id="SSF52833">
    <property type="entry name" value="Thioredoxin-like"/>
    <property type="match status" value="1"/>
</dbReference>
<dbReference type="PANTHER" id="PTHR45663">
    <property type="entry name" value="GEO12009P1"/>
    <property type="match status" value="1"/>
</dbReference>
<dbReference type="InterPro" id="IPR013766">
    <property type="entry name" value="Thioredoxin_domain"/>
</dbReference>
<evidence type="ECO:0000313" key="8">
    <source>
        <dbReference type="EMBL" id="ERJ93522.1"/>
    </source>
</evidence>
<dbReference type="InterPro" id="IPR005746">
    <property type="entry name" value="Thioredoxin"/>
</dbReference>
<protein>
    <recommendedName>
        <fullName evidence="6">Thioredoxin</fullName>
    </recommendedName>
</protein>
<dbReference type="EMBL" id="AWVH01000024">
    <property type="protein sequence ID" value="ERJ93522.1"/>
    <property type="molecule type" value="Genomic_DNA"/>
</dbReference>
<keyword evidence="5" id="KW-0676">Redox-active center</keyword>
<reference evidence="8 9" key="1">
    <citation type="submission" date="2013-08" db="EMBL/GenBank/DDBJ databases">
        <authorList>
            <person name="Weinstock G."/>
            <person name="Sodergren E."/>
            <person name="Wylie T."/>
            <person name="Fulton L."/>
            <person name="Fulton R."/>
            <person name="Fronick C."/>
            <person name="O'Laughlin M."/>
            <person name="Godfrey J."/>
            <person name="Miner T."/>
            <person name="Herter B."/>
            <person name="Appelbaum E."/>
            <person name="Cordes M."/>
            <person name="Lek S."/>
            <person name="Wollam A."/>
            <person name="Pepin K.H."/>
            <person name="Palsikar V.B."/>
            <person name="Mitreva M."/>
            <person name="Wilson R.K."/>
        </authorList>
    </citation>
    <scope>NUCLEOTIDE SEQUENCE [LARGE SCALE GENOMIC DNA]</scope>
    <source>
        <strain evidence="8 9">ATCC 700332</strain>
    </source>
</reference>
<dbReference type="PIRSF" id="PIRSF000077">
    <property type="entry name" value="Thioredoxin"/>
    <property type="match status" value="1"/>
</dbReference>
<comment type="caution">
    <text evidence="8">The sequence shown here is derived from an EMBL/GenBank/DDBJ whole genome shotgun (WGS) entry which is preliminary data.</text>
</comment>
<keyword evidence="3" id="KW-0249">Electron transport</keyword>
<evidence type="ECO:0000256" key="3">
    <source>
        <dbReference type="ARBA" id="ARBA00022982"/>
    </source>
</evidence>
<proteinExistence type="inferred from homology"/>
<evidence type="ECO:0000313" key="9">
    <source>
        <dbReference type="Proteomes" id="UP000016649"/>
    </source>
</evidence>
<keyword evidence="4" id="KW-1015">Disulfide bond</keyword>
<name>A0ABN0NZJ0_TRELE</name>
<gene>
    <name evidence="8" type="ORF">HMPREF9193_00811</name>
</gene>
<dbReference type="PANTHER" id="PTHR45663:SF11">
    <property type="entry name" value="GEO12009P1"/>
    <property type="match status" value="1"/>
</dbReference>
<dbReference type="RefSeq" id="WP_021687029.1">
    <property type="nucleotide sequence ID" value="NZ_KI260564.1"/>
</dbReference>
<keyword evidence="9" id="KW-1185">Reference proteome</keyword>
<dbReference type="Gene3D" id="3.40.30.10">
    <property type="entry name" value="Glutaredoxin"/>
    <property type="match status" value="1"/>
</dbReference>
<dbReference type="InterPro" id="IPR036249">
    <property type="entry name" value="Thioredoxin-like_sf"/>
</dbReference>